<keyword evidence="3" id="KW-1185">Reference proteome</keyword>
<proteinExistence type="predicted"/>
<sequence length="131" mass="13801">MATAPPFPRTDTLLGTVQYADQAECTYIALVARLATAKASDRRALERDCDALIAALSSWTGVPADQLRNALGPKPPPPSPTGRPRDTAAAANDFPHDITQGIATTPMPPTSQTADRPTRQARPHHGPAQAA</sequence>
<evidence type="ECO:0000313" key="3">
    <source>
        <dbReference type="Proteomes" id="UP000501240"/>
    </source>
</evidence>
<feature type="region of interest" description="Disordered" evidence="1">
    <location>
        <begin position="63"/>
        <end position="131"/>
    </location>
</feature>
<evidence type="ECO:0000313" key="2">
    <source>
        <dbReference type="EMBL" id="QKG20097.1"/>
    </source>
</evidence>
<dbReference type="AlphaFoldDB" id="A0A7D3ZDE8"/>
<accession>A0A7D3ZDE8</accession>
<protein>
    <submittedName>
        <fullName evidence="2">Membrane protease FtsH catalytic subunit</fullName>
        <ecNumber evidence="2">3.4.24.-</ecNumber>
    </submittedName>
</protein>
<reference evidence="2 3" key="1">
    <citation type="submission" date="2020-05" db="EMBL/GenBank/DDBJ databases">
        <title>Actinomadura verrucosospora NRRL-B18236 (PFL_A860) Genome sequencing and assembly.</title>
        <authorList>
            <person name="Samborskyy M."/>
        </authorList>
    </citation>
    <scope>NUCLEOTIDE SEQUENCE [LARGE SCALE GENOMIC DNA]</scope>
    <source>
        <strain evidence="2 3">NRRL:B18236</strain>
    </source>
</reference>
<keyword evidence="2" id="KW-0645">Protease</keyword>
<dbReference type="GO" id="GO:0006508">
    <property type="term" value="P:proteolysis"/>
    <property type="evidence" value="ECO:0007669"/>
    <property type="project" value="UniProtKB-KW"/>
</dbReference>
<dbReference type="Proteomes" id="UP000501240">
    <property type="component" value="Chromosome"/>
</dbReference>
<dbReference type="GO" id="GO:0008233">
    <property type="term" value="F:peptidase activity"/>
    <property type="evidence" value="ECO:0007669"/>
    <property type="project" value="UniProtKB-KW"/>
</dbReference>
<dbReference type="EMBL" id="CP053892">
    <property type="protein sequence ID" value="QKG20097.1"/>
    <property type="molecule type" value="Genomic_DNA"/>
</dbReference>
<dbReference type="EC" id="3.4.24.-" evidence="2"/>
<organism evidence="2 3">
    <name type="scientific">Actinomadura verrucosospora</name>
    <dbReference type="NCBI Taxonomy" id="46165"/>
    <lineage>
        <taxon>Bacteria</taxon>
        <taxon>Bacillati</taxon>
        <taxon>Actinomycetota</taxon>
        <taxon>Actinomycetes</taxon>
        <taxon>Streptosporangiales</taxon>
        <taxon>Thermomonosporaceae</taxon>
        <taxon>Actinomadura</taxon>
    </lineage>
</organism>
<evidence type="ECO:0000256" key="1">
    <source>
        <dbReference type="SAM" id="MobiDB-lite"/>
    </source>
</evidence>
<gene>
    <name evidence="2" type="ORF">ACTIVE_1733</name>
</gene>
<name>A0A7D3ZDE8_ACTVE</name>
<keyword evidence="2" id="KW-0378">Hydrolase</keyword>